<keyword evidence="1" id="KW-0732">Signal</keyword>
<reference evidence="2 3" key="1">
    <citation type="journal article" date="2010" name="Cell">
        <title>The genome of Naegleria gruberi illuminates early eukaryotic versatility.</title>
        <authorList>
            <person name="Fritz-Laylin L.K."/>
            <person name="Prochnik S.E."/>
            <person name="Ginger M.L."/>
            <person name="Dacks J.B."/>
            <person name="Carpenter M.L."/>
            <person name="Field M.C."/>
            <person name="Kuo A."/>
            <person name="Paredez A."/>
            <person name="Chapman J."/>
            <person name="Pham J."/>
            <person name="Shu S."/>
            <person name="Neupane R."/>
            <person name="Cipriano M."/>
            <person name="Mancuso J."/>
            <person name="Tu H."/>
            <person name="Salamov A."/>
            <person name="Lindquist E."/>
            <person name="Shapiro H."/>
            <person name="Lucas S."/>
            <person name="Grigoriev I.V."/>
            <person name="Cande W.Z."/>
            <person name="Fulton C."/>
            <person name="Rokhsar D.S."/>
            <person name="Dawson S.C."/>
        </authorList>
    </citation>
    <scope>NUCLEOTIDE SEQUENCE [LARGE SCALE GENOMIC DNA]</scope>
    <source>
        <strain evidence="2 3">NEG-M</strain>
    </source>
</reference>
<dbReference type="AlphaFoldDB" id="D2VCF3"/>
<name>D2VCF3_NAEGR</name>
<organism evidence="3">
    <name type="scientific">Naegleria gruberi</name>
    <name type="common">Amoeba</name>
    <dbReference type="NCBI Taxonomy" id="5762"/>
    <lineage>
        <taxon>Eukaryota</taxon>
        <taxon>Discoba</taxon>
        <taxon>Heterolobosea</taxon>
        <taxon>Tetramitia</taxon>
        <taxon>Eutetramitia</taxon>
        <taxon>Vahlkampfiidae</taxon>
        <taxon>Naegleria</taxon>
    </lineage>
</organism>
<evidence type="ECO:0000313" key="2">
    <source>
        <dbReference type="EMBL" id="EFC45296.1"/>
    </source>
</evidence>
<dbReference type="STRING" id="5762.D2VCF3"/>
<dbReference type="Proteomes" id="UP000006671">
    <property type="component" value="Unassembled WGS sequence"/>
</dbReference>
<dbReference type="OMA" id="MFKARPR"/>
<evidence type="ECO:0000256" key="1">
    <source>
        <dbReference type="SAM" id="SignalP"/>
    </source>
</evidence>
<accession>D2VCF3</accession>
<feature type="signal peptide" evidence="1">
    <location>
        <begin position="1"/>
        <end position="29"/>
    </location>
</feature>
<dbReference type="RefSeq" id="XP_002678040.1">
    <property type="nucleotide sequence ID" value="XM_002677994.1"/>
</dbReference>
<feature type="chain" id="PRO_5003038445" evidence="1">
    <location>
        <begin position="30"/>
        <end position="707"/>
    </location>
</feature>
<dbReference type="GeneID" id="8850612"/>
<gene>
    <name evidence="2" type="ORF">NAEGRDRAFT_57793</name>
</gene>
<sequence>MSPKNFILACCLLFILLTSSTLLISPTQSKESPSSDFELLVKQLVIQKKQLGDKWNPKKFIPTRVRKIMKKLAISLPEKCARRENQVSDILIEQIRDLSKCFSEKKKCPKLNYELTCKCGQERIRKTKLVNGLNCPYFECRKKDQPTVKCPLIFTQDQKCKEGYYQVVKKVKFGKLDCDRKVCVKKVEKCPEISVNCAAGETRQASRDEKGCPVVTCTKLTCPPEFTDKTKVKCRDGWTLSEQQVNYQSITCNMLKCVKTPCPRELRETRSIKCKVGQRVVRKVVTINGRECGKYECEDIVCPQESKPQCADGQVAREISVWYHGKKCNAFRCMHDQCPTVETKECNPETEQVKVLTFKTDSGLTCYRQECEKKKKTCKNVCVNYSQRAGKCVRYEMKGEQQRCIKWSWTGSNNCIEEKIVNQCVRYVQGGQTCTNKKVVTSCAREGSRQECTKYGEKEVCAERADKAVCERYSTRVVGCNKYNEVTSCAQWNSIPKTKCKAVKYCVKELPSRTEKYCTAYKKQCQKGKREVCTTTTCPCNKKPVTKCRTYYFDGCCESKCQSWATRTVPGKCTAYGYKQECTPNGSERVCAKYKSTKECVSPRTEKICTRWTKTSSEVCSKKEKISVCLSSKYTKYCAETTQKEVCESWAVTNARCAEYKQSKVCIRKSEGQKICQQYQSFGGEQVCVEKSKEDVCAEYKQMCTYE</sequence>
<dbReference type="EMBL" id="GG738863">
    <property type="protein sequence ID" value="EFC45296.1"/>
    <property type="molecule type" value="Genomic_DNA"/>
</dbReference>
<proteinExistence type="predicted"/>
<evidence type="ECO:0000313" key="3">
    <source>
        <dbReference type="Proteomes" id="UP000006671"/>
    </source>
</evidence>
<dbReference type="KEGG" id="ngr:NAEGRDRAFT_57793"/>
<keyword evidence="3" id="KW-1185">Reference proteome</keyword>
<dbReference type="VEuPathDB" id="AmoebaDB:NAEGRDRAFT_57793"/>
<protein>
    <submittedName>
        <fullName evidence="2">Uncharacterized protein</fullName>
    </submittedName>
</protein>
<dbReference type="InParanoid" id="D2VCF3"/>
<dbReference type="OrthoDB" id="10266704at2759"/>